<dbReference type="GO" id="GO:0003735">
    <property type="term" value="F:structural constituent of ribosome"/>
    <property type="evidence" value="ECO:0007669"/>
    <property type="project" value="InterPro"/>
</dbReference>
<dbReference type="GO" id="GO:0006412">
    <property type="term" value="P:translation"/>
    <property type="evidence" value="ECO:0007669"/>
    <property type="project" value="InterPro"/>
</dbReference>
<evidence type="ECO:0000256" key="1">
    <source>
        <dbReference type="ARBA" id="ARBA00010444"/>
    </source>
</evidence>
<comment type="similarity">
    <text evidence="1">Belongs to the eukaryotic ribosomal protein eS17 family.</text>
</comment>
<name>X1HJH8_9ZZZZ</name>
<evidence type="ECO:0000256" key="2">
    <source>
        <dbReference type="ARBA" id="ARBA00022980"/>
    </source>
</evidence>
<keyword evidence="2" id="KW-0689">Ribosomal protein</keyword>
<evidence type="ECO:0008006" key="5">
    <source>
        <dbReference type="Google" id="ProtNLM"/>
    </source>
</evidence>
<evidence type="ECO:0000256" key="3">
    <source>
        <dbReference type="ARBA" id="ARBA00023274"/>
    </source>
</evidence>
<dbReference type="EMBL" id="BARU01018501">
    <property type="protein sequence ID" value="GAH57225.1"/>
    <property type="molecule type" value="Genomic_DNA"/>
</dbReference>
<dbReference type="AlphaFoldDB" id="X1HJH8"/>
<organism evidence="4">
    <name type="scientific">marine sediment metagenome</name>
    <dbReference type="NCBI Taxonomy" id="412755"/>
    <lineage>
        <taxon>unclassified sequences</taxon>
        <taxon>metagenomes</taxon>
        <taxon>ecological metagenomes</taxon>
    </lineage>
</organism>
<accession>X1HJH8</accession>
<dbReference type="GO" id="GO:1990904">
    <property type="term" value="C:ribonucleoprotein complex"/>
    <property type="evidence" value="ECO:0007669"/>
    <property type="project" value="UniProtKB-KW"/>
</dbReference>
<comment type="caution">
    <text evidence="4">The sequence shown here is derived from an EMBL/GenBank/DDBJ whole genome shotgun (WGS) entry which is preliminary data.</text>
</comment>
<reference evidence="4" key="1">
    <citation type="journal article" date="2014" name="Front. Microbiol.">
        <title>High frequency of phylogenetically diverse reductive dehalogenase-homologous genes in deep subseafloor sedimentary metagenomes.</title>
        <authorList>
            <person name="Kawai M."/>
            <person name="Futagami T."/>
            <person name="Toyoda A."/>
            <person name="Takaki Y."/>
            <person name="Nishi S."/>
            <person name="Hori S."/>
            <person name="Arai W."/>
            <person name="Tsubouchi T."/>
            <person name="Morono Y."/>
            <person name="Uchiyama I."/>
            <person name="Ito T."/>
            <person name="Fujiyama A."/>
            <person name="Inagaki F."/>
            <person name="Takami H."/>
        </authorList>
    </citation>
    <scope>NUCLEOTIDE SEQUENCE</scope>
    <source>
        <strain evidence="4">Expedition CK06-06</strain>
    </source>
</reference>
<gene>
    <name evidence="4" type="ORF">S03H2_30577</name>
</gene>
<dbReference type="InterPro" id="IPR001210">
    <property type="entry name" value="Ribosomal_eS17"/>
</dbReference>
<dbReference type="GO" id="GO:0005840">
    <property type="term" value="C:ribosome"/>
    <property type="evidence" value="ECO:0007669"/>
    <property type="project" value="UniProtKB-KW"/>
</dbReference>
<dbReference type="SUPFAM" id="SSF116820">
    <property type="entry name" value="Rps17e-like"/>
    <property type="match status" value="1"/>
</dbReference>
<sequence length="58" mass="6710">MGKIKSKLVKRTSNELIKKGVQFSESFEENKKILGKNMPSKKIRNQMAGFLARQEKKK</sequence>
<dbReference type="Gene3D" id="1.10.60.20">
    <property type="entry name" value="Ribosomal protein S17e-like"/>
    <property type="match status" value="1"/>
</dbReference>
<keyword evidence="3" id="KW-0687">Ribonucleoprotein</keyword>
<protein>
    <recommendedName>
        <fullName evidence="5">30S ribosomal protein S17e</fullName>
    </recommendedName>
</protein>
<dbReference type="Pfam" id="PF00833">
    <property type="entry name" value="Ribosomal_S17e"/>
    <property type="match status" value="1"/>
</dbReference>
<proteinExistence type="inferred from homology"/>
<evidence type="ECO:0000313" key="4">
    <source>
        <dbReference type="EMBL" id="GAH57225.1"/>
    </source>
</evidence>
<dbReference type="InterPro" id="IPR036401">
    <property type="entry name" value="Ribosomal_eS17_sf"/>
</dbReference>